<sequence>MADPPHFSLFRQIFLTGDKPLLMVDDDFLKNHTKVLLRSDASERTWKVKLNGDKLTDGWEEFASDHKFKDSDVLVFKHYGDETFHVSVASGDIHHASSSHVDTEDTYIDDDYVDDDDDDDNLGNILEKKNKKPEADSSSDNSCFIKTRVTPYSLHNDRLDLSRTFTVLYGEHKKASEIDLVNEHGRKWTLRLAKNSSSGVFYIRQGWEKFCSTNELRQGELCKFKLVENGERPLLYLCPKESGNSHEEECPEADALKNGSVGGGCSKEKSMLDDEVSKAQEKKTPSSFLRLNFTISRYKTGQLSLPKRFTCENGIKNSGETILLNKDGRKWPSYLQMAGRRGGGNEWFYLRRGWREMCEANGVNVYDSFMLELIWNDETPMFKFCSKIENHENKGKRNRRTRKKRACETSQQPRDVKKSRREDIEGRVNKKASRRPEHQDDEKRGRARVSNSFGKCRTELETREQNLEASLHAVDALGERILGISKILNNNLV</sequence>
<organism evidence="9 10">
    <name type="scientific">Cardamine amara subsp. amara</name>
    <dbReference type="NCBI Taxonomy" id="228776"/>
    <lineage>
        <taxon>Eukaryota</taxon>
        <taxon>Viridiplantae</taxon>
        <taxon>Streptophyta</taxon>
        <taxon>Embryophyta</taxon>
        <taxon>Tracheophyta</taxon>
        <taxon>Spermatophyta</taxon>
        <taxon>Magnoliopsida</taxon>
        <taxon>eudicotyledons</taxon>
        <taxon>Gunneridae</taxon>
        <taxon>Pentapetalae</taxon>
        <taxon>rosids</taxon>
        <taxon>malvids</taxon>
        <taxon>Brassicales</taxon>
        <taxon>Brassicaceae</taxon>
        <taxon>Cardamineae</taxon>
        <taxon>Cardamine</taxon>
    </lineage>
</organism>
<proteinExistence type="predicted"/>
<dbReference type="Proteomes" id="UP001558713">
    <property type="component" value="Unassembled WGS sequence"/>
</dbReference>
<dbReference type="GO" id="GO:0003677">
    <property type="term" value="F:DNA binding"/>
    <property type="evidence" value="ECO:0007669"/>
    <property type="project" value="UniProtKB-KW"/>
</dbReference>
<dbReference type="InterPro" id="IPR039218">
    <property type="entry name" value="REM_fam"/>
</dbReference>
<comment type="subcellular location">
    <subcellularLocation>
        <location evidence="1">Nucleus</location>
    </subcellularLocation>
</comment>
<evidence type="ECO:0000256" key="1">
    <source>
        <dbReference type="ARBA" id="ARBA00004123"/>
    </source>
</evidence>
<dbReference type="GO" id="GO:0005634">
    <property type="term" value="C:nucleus"/>
    <property type="evidence" value="ECO:0007669"/>
    <property type="project" value="UniProtKB-SubCell"/>
</dbReference>
<dbReference type="EMBL" id="JBANAX010000394">
    <property type="protein sequence ID" value="KAL1210425.1"/>
    <property type="molecule type" value="Genomic_DNA"/>
</dbReference>
<evidence type="ECO:0000256" key="6">
    <source>
        <dbReference type="ARBA" id="ARBA00023242"/>
    </source>
</evidence>
<dbReference type="Gene3D" id="2.40.330.10">
    <property type="entry name" value="DNA-binding pseudobarrel domain"/>
    <property type="match status" value="3"/>
</dbReference>
<accession>A0ABD1AUM4</accession>
<dbReference type="AlphaFoldDB" id="A0ABD1AUM4"/>
<evidence type="ECO:0000313" key="10">
    <source>
        <dbReference type="Proteomes" id="UP001558713"/>
    </source>
</evidence>
<keyword evidence="10" id="KW-1185">Reference proteome</keyword>
<feature type="domain" description="TF-B3" evidence="8">
    <location>
        <begin position="288"/>
        <end position="387"/>
    </location>
</feature>
<dbReference type="PROSITE" id="PS50863">
    <property type="entry name" value="B3"/>
    <property type="match status" value="3"/>
</dbReference>
<protein>
    <submittedName>
        <fullName evidence="9">B3 domain-containing protein REM1</fullName>
    </submittedName>
</protein>
<evidence type="ECO:0000256" key="4">
    <source>
        <dbReference type="ARBA" id="ARBA00023125"/>
    </source>
</evidence>
<dbReference type="FunFam" id="2.40.330.10:FF:000009">
    <property type="entry name" value="Transcriptional factor B3 family protein"/>
    <property type="match status" value="1"/>
</dbReference>
<dbReference type="Pfam" id="PF02362">
    <property type="entry name" value="B3"/>
    <property type="match status" value="3"/>
</dbReference>
<evidence type="ECO:0000313" key="9">
    <source>
        <dbReference type="EMBL" id="KAL1210425.1"/>
    </source>
</evidence>
<comment type="caution">
    <text evidence="9">The sequence shown here is derived from an EMBL/GenBank/DDBJ whole genome shotgun (WGS) entry which is preliminary data.</text>
</comment>
<keyword evidence="5" id="KW-0804">Transcription</keyword>
<evidence type="ECO:0000256" key="2">
    <source>
        <dbReference type="ARBA" id="ARBA00022737"/>
    </source>
</evidence>
<evidence type="ECO:0000259" key="8">
    <source>
        <dbReference type="PROSITE" id="PS50863"/>
    </source>
</evidence>
<keyword evidence="6" id="KW-0539">Nucleus</keyword>
<feature type="region of interest" description="Disordered" evidence="7">
    <location>
        <begin position="392"/>
        <end position="449"/>
    </location>
</feature>
<evidence type="ECO:0000256" key="5">
    <source>
        <dbReference type="ARBA" id="ARBA00023163"/>
    </source>
</evidence>
<dbReference type="SUPFAM" id="SSF101936">
    <property type="entry name" value="DNA-binding pseudobarrel domain"/>
    <property type="match status" value="3"/>
</dbReference>
<dbReference type="InterPro" id="IPR003340">
    <property type="entry name" value="B3_DNA-bd"/>
</dbReference>
<dbReference type="CDD" id="cd10017">
    <property type="entry name" value="B3_DNA"/>
    <property type="match status" value="3"/>
</dbReference>
<keyword evidence="3" id="KW-0805">Transcription regulation</keyword>
<keyword evidence="2" id="KW-0677">Repeat</keyword>
<dbReference type="PANTHER" id="PTHR31674">
    <property type="entry name" value="B3 DOMAIN-CONTAINING PROTEIN REM-LIKE 3-RELATED"/>
    <property type="match status" value="1"/>
</dbReference>
<feature type="domain" description="TF-B3" evidence="8">
    <location>
        <begin position="7"/>
        <end position="92"/>
    </location>
</feature>
<keyword evidence="4" id="KW-0238">DNA-binding</keyword>
<gene>
    <name evidence="9" type="ORF">V5N11_006755</name>
</gene>
<evidence type="ECO:0000256" key="7">
    <source>
        <dbReference type="SAM" id="MobiDB-lite"/>
    </source>
</evidence>
<dbReference type="SMART" id="SM01019">
    <property type="entry name" value="B3"/>
    <property type="match status" value="3"/>
</dbReference>
<dbReference type="PANTHER" id="PTHR31674:SF38">
    <property type="entry name" value="B3 DOMAIN-CONTAINING PROTEIN REM1"/>
    <property type="match status" value="1"/>
</dbReference>
<feature type="domain" description="TF-B3" evidence="8">
    <location>
        <begin position="144"/>
        <end position="240"/>
    </location>
</feature>
<feature type="compositionally biased region" description="Basic residues" evidence="7">
    <location>
        <begin position="396"/>
        <end position="405"/>
    </location>
</feature>
<dbReference type="InterPro" id="IPR015300">
    <property type="entry name" value="DNA-bd_pseudobarrel_sf"/>
</dbReference>
<evidence type="ECO:0000256" key="3">
    <source>
        <dbReference type="ARBA" id="ARBA00023015"/>
    </source>
</evidence>
<name>A0ABD1AUM4_CARAN</name>
<reference evidence="9 10" key="1">
    <citation type="submission" date="2024-04" db="EMBL/GenBank/DDBJ databases">
        <title>Genome assembly C_amara_ONT_v2.</title>
        <authorList>
            <person name="Yant L."/>
            <person name="Moore C."/>
            <person name="Slenker M."/>
        </authorList>
    </citation>
    <scope>NUCLEOTIDE SEQUENCE [LARGE SCALE GENOMIC DNA]</scope>
    <source>
        <tissue evidence="9">Leaf</tissue>
    </source>
</reference>
<feature type="compositionally biased region" description="Basic and acidic residues" evidence="7">
    <location>
        <begin position="414"/>
        <end position="444"/>
    </location>
</feature>